<dbReference type="InterPro" id="IPR001509">
    <property type="entry name" value="Epimerase_deHydtase"/>
</dbReference>
<name>A0A8J4PKU1_9MYCE</name>
<dbReference type="PANTHER" id="PTHR43245:SF51">
    <property type="entry name" value="SHORT CHAIN DEHYDROGENASE_REDUCTASE FAMILY 42E, MEMBER 2"/>
    <property type="match status" value="1"/>
</dbReference>
<reference evidence="4" key="1">
    <citation type="submission" date="2020-01" db="EMBL/GenBank/DDBJ databases">
        <title>Development of genomics and gene disruption for Polysphondylium violaceum indicates a role for the polyketide synthase stlB in stalk morphogenesis.</title>
        <authorList>
            <person name="Narita B."/>
            <person name="Kawabe Y."/>
            <person name="Kin K."/>
            <person name="Saito T."/>
            <person name="Gibbs R."/>
            <person name="Kuspa A."/>
            <person name="Muzny D."/>
            <person name="Queller D."/>
            <person name="Richards S."/>
            <person name="Strassman J."/>
            <person name="Sucgang R."/>
            <person name="Worley K."/>
            <person name="Schaap P."/>
        </authorList>
    </citation>
    <scope>NUCLEOTIDE SEQUENCE</scope>
    <source>
        <strain evidence="4">QSvi11</strain>
    </source>
</reference>
<dbReference type="EMBL" id="AJWJ01001034">
    <property type="protein sequence ID" value="KAF2068359.1"/>
    <property type="molecule type" value="Genomic_DNA"/>
</dbReference>
<evidence type="ECO:0000256" key="2">
    <source>
        <dbReference type="SAM" id="Phobius"/>
    </source>
</evidence>
<feature type="domain" description="NAD-dependent epimerase/dehydratase" evidence="3">
    <location>
        <begin position="7"/>
        <end position="321"/>
    </location>
</feature>
<dbReference type="Pfam" id="PF01370">
    <property type="entry name" value="Epimerase"/>
    <property type="match status" value="1"/>
</dbReference>
<protein>
    <recommendedName>
        <fullName evidence="3">NAD-dependent epimerase/dehydratase domain-containing protein</fullName>
    </recommendedName>
</protein>
<evidence type="ECO:0000259" key="3">
    <source>
        <dbReference type="Pfam" id="PF01370"/>
    </source>
</evidence>
<dbReference type="SUPFAM" id="SSF51735">
    <property type="entry name" value="NAD(P)-binding Rossmann-fold domains"/>
    <property type="match status" value="1"/>
</dbReference>
<dbReference type="InterPro" id="IPR036291">
    <property type="entry name" value="NAD(P)-bd_dom_sf"/>
</dbReference>
<feature type="region of interest" description="Disordered" evidence="1">
    <location>
        <begin position="177"/>
        <end position="199"/>
    </location>
</feature>
<keyword evidence="2" id="KW-1133">Transmembrane helix</keyword>
<dbReference type="AlphaFoldDB" id="A0A8J4PKU1"/>
<dbReference type="PANTHER" id="PTHR43245">
    <property type="entry name" value="BIFUNCTIONAL POLYMYXIN RESISTANCE PROTEIN ARNA"/>
    <property type="match status" value="1"/>
</dbReference>
<dbReference type="InterPro" id="IPR050177">
    <property type="entry name" value="Lipid_A_modif_metabolic_enz"/>
</dbReference>
<dbReference type="Proteomes" id="UP000695562">
    <property type="component" value="Unassembled WGS sequence"/>
</dbReference>
<dbReference type="Gene3D" id="3.40.50.720">
    <property type="entry name" value="NAD(P)-binding Rossmann-like Domain"/>
    <property type="match status" value="1"/>
</dbReference>
<evidence type="ECO:0000313" key="5">
    <source>
        <dbReference type="Proteomes" id="UP000695562"/>
    </source>
</evidence>
<evidence type="ECO:0000313" key="4">
    <source>
        <dbReference type="EMBL" id="KAF2068359.1"/>
    </source>
</evidence>
<sequence>MIDTENILLTGVTGFLGNNLIIPLLERKKGQNATDAIKDASLSLKRNTLNSNSSSSSSSSKSPSEYKYNVYALVRSKSSNSKFLNDLQKKYNDRFNLIIGDFVNLDNSSNSDNSSDSQVPIIKNLSKILNDYKIDVVIHIAAMMEFFPKDNNILYKTNVIGTENLLKSCVKVNNNDDDDHDHDDDHHFSIGSSNSSNKKKNNKIKRFIYVSTTETMGGKKPVTNINRSELDDPYSHPNYYYGETKRVAEDNVRRYQSKYGLDCIILRPTGFYGKNDDFSLFEFIQAVSYGLLFFLPSFATGHVMYAHVDDIVQSVLLSITKEKLATDDTELAHTYIISPDQGLSYKETIIFLNEKLNRMKPRFQLPASIVYPVISCVGSVMYLFKKKKFLYTSETLDRMQEDRLFTNERAKRELGYRPQYTLRQGLNVTVEEYLENERIKSYPVSPLFLLTTILILVIRFVFSWFS</sequence>
<dbReference type="OrthoDB" id="2735536at2759"/>
<gene>
    <name evidence="4" type="ORF">CYY_010314</name>
</gene>
<proteinExistence type="predicted"/>
<organism evidence="4 5">
    <name type="scientific">Polysphondylium violaceum</name>
    <dbReference type="NCBI Taxonomy" id="133409"/>
    <lineage>
        <taxon>Eukaryota</taxon>
        <taxon>Amoebozoa</taxon>
        <taxon>Evosea</taxon>
        <taxon>Eumycetozoa</taxon>
        <taxon>Dictyostelia</taxon>
        <taxon>Dictyosteliales</taxon>
        <taxon>Dictyosteliaceae</taxon>
        <taxon>Polysphondylium</taxon>
    </lineage>
</organism>
<keyword evidence="5" id="KW-1185">Reference proteome</keyword>
<evidence type="ECO:0000256" key="1">
    <source>
        <dbReference type="SAM" id="MobiDB-lite"/>
    </source>
</evidence>
<feature type="transmembrane region" description="Helical" evidence="2">
    <location>
        <begin position="363"/>
        <end position="384"/>
    </location>
</feature>
<keyword evidence="2" id="KW-0812">Transmembrane</keyword>
<keyword evidence="2" id="KW-0472">Membrane</keyword>
<comment type="caution">
    <text evidence="4">The sequence shown here is derived from an EMBL/GenBank/DDBJ whole genome shotgun (WGS) entry which is preliminary data.</text>
</comment>
<accession>A0A8J4PKU1</accession>
<feature type="transmembrane region" description="Helical" evidence="2">
    <location>
        <begin position="447"/>
        <end position="465"/>
    </location>
</feature>